<proteinExistence type="predicted"/>
<reference evidence="1" key="1">
    <citation type="submission" date="2018-02" db="EMBL/GenBank/DDBJ databases">
        <title>The genomes of Aspergillus section Nigri reveals drivers in fungal speciation.</title>
        <authorList>
            <consortium name="DOE Joint Genome Institute"/>
            <person name="Vesth T.C."/>
            <person name="Nybo J."/>
            <person name="Theobald S."/>
            <person name="Brandl J."/>
            <person name="Frisvad J.C."/>
            <person name="Nielsen K.F."/>
            <person name="Lyhne E.K."/>
            <person name="Kogle M.E."/>
            <person name="Kuo A."/>
            <person name="Riley R."/>
            <person name="Clum A."/>
            <person name="Nolan M."/>
            <person name="Lipzen A."/>
            <person name="Salamov A."/>
            <person name="Henrissat B."/>
            <person name="Wiebenga A."/>
            <person name="De vries R.P."/>
            <person name="Grigoriev I.V."/>
            <person name="Mortensen U.H."/>
            <person name="Andersen M.R."/>
            <person name="Baker S.E."/>
        </authorList>
    </citation>
    <scope>NUCLEOTIDE SEQUENCE</scope>
    <source>
        <strain evidence="1">CBS 621.78</strain>
    </source>
</reference>
<gene>
    <name evidence="1" type="ORF">BO95DRAFT_430761</name>
</gene>
<accession>A0ACD1GCE5</accession>
<evidence type="ECO:0000313" key="1">
    <source>
        <dbReference type="EMBL" id="RAH46949.1"/>
    </source>
</evidence>
<dbReference type="EMBL" id="KZ825333">
    <property type="protein sequence ID" value="RAH46949.1"/>
    <property type="molecule type" value="Genomic_DNA"/>
</dbReference>
<evidence type="ECO:0000313" key="2">
    <source>
        <dbReference type="Proteomes" id="UP000249057"/>
    </source>
</evidence>
<name>A0ACD1GCE5_9EURO</name>
<dbReference type="Proteomes" id="UP000249057">
    <property type="component" value="Unassembled WGS sequence"/>
</dbReference>
<keyword evidence="2" id="KW-1185">Reference proteome</keyword>
<organism evidence="1 2">
    <name type="scientific">Aspergillus brunneoviolaceus CBS 621.78</name>
    <dbReference type="NCBI Taxonomy" id="1450534"/>
    <lineage>
        <taxon>Eukaryota</taxon>
        <taxon>Fungi</taxon>
        <taxon>Dikarya</taxon>
        <taxon>Ascomycota</taxon>
        <taxon>Pezizomycotina</taxon>
        <taxon>Eurotiomycetes</taxon>
        <taxon>Eurotiomycetidae</taxon>
        <taxon>Eurotiales</taxon>
        <taxon>Aspergillaceae</taxon>
        <taxon>Aspergillus</taxon>
        <taxon>Aspergillus subgen. Circumdati</taxon>
    </lineage>
</organism>
<protein>
    <submittedName>
        <fullName evidence="1">Uncharacterized protein</fullName>
    </submittedName>
</protein>
<sequence>MATSTTGPESQQPEKEVQAVTIDPEAGQVHPLTGKSWMYKSFKIGPWTLPYFASPDAQLLLVSFVCFLCPGMFNAVSGLGGGGQLGFKDVNNANTALYSTFGVVGFFAGSVANRIGLRLTLSIGGFGYFLYVASLLSYNHNQNSGFLIFAGALLGACAGLLWCAQGAVMMSYPNEKEKGKFIAIFWVIFNLGGVIGSLVPLGQNLHSVAGQVNDGTYIAFMVLMALGFVLAWGLADSKYVKRKDGSHVIVMKNPTWKSEFMGLYDTLRTDYYILLLFPMFLTSNWFTAYQFNSVNGAYFTIRTRALNNLLYWLMQMLGAFVFGQLLDLKFLSRPTRARLNLFLLLVLTMGVWGGGYAFQKTYTRETVKADTDWTSHGFVGPMFLYMFYGFYDAAFQTCAYWSVWPLAPKTPVLRHLILGRQLNLGWFMGSLTNNGRKLANFAGFYKGIQSAGAAGMWRLDAENTPFMTEFATCWGLLAGSIVIASPVVFLKIKEHADMEADLRFSDETAQEVGVSVPLEEQQSIDKKDEKRVSLS</sequence>